<dbReference type="PANTHER" id="PTHR37299">
    <property type="entry name" value="TRANSCRIPTIONAL REGULATOR-RELATED"/>
    <property type="match status" value="1"/>
</dbReference>
<evidence type="ECO:0000256" key="3">
    <source>
        <dbReference type="PROSITE-ProRule" id="PRU00169"/>
    </source>
</evidence>
<dbReference type="InterPro" id="IPR011006">
    <property type="entry name" value="CheY-like_superfamily"/>
</dbReference>
<protein>
    <recommendedName>
        <fullName evidence="1">Stage 0 sporulation protein A homolog</fullName>
    </recommendedName>
</protein>
<dbReference type="SUPFAM" id="SSF52172">
    <property type="entry name" value="CheY-like"/>
    <property type="match status" value="1"/>
</dbReference>
<dbReference type="OrthoDB" id="9802383at2"/>
<evidence type="ECO:0000259" key="4">
    <source>
        <dbReference type="PROSITE" id="PS50110"/>
    </source>
</evidence>
<evidence type="ECO:0000256" key="2">
    <source>
        <dbReference type="ARBA" id="ARBA00024867"/>
    </source>
</evidence>
<evidence type="ECO:0000313" key="6">
    <source>
        <dbReference type="EMBL" id="ADL52027.1"/>
    </source>
</evidence>
<keyword evidence="7" id="KW-1185">Reference proteome</keyword>
<dbReference type="AlphaFoldDB" id="D9SP62"/>
<dbReference type="SMART" id="SM00850">
    <property type="entry name" value="LytTR"/>
    <property type="match status" value="1"/>
</dbReference>
<dbReference type="PROSITE" id="PS50930">
    <property type="entry name" value="HTH_LYTTR"/>
    <property type="match status" value="1"/>
</dbReference>
<dbReference type="RefSeq" id="WP_010076731.1">
    <property type="nucleotide sequence ID" value="NC_014393.1"/>
</dbReference>
<dbReference type="KEGG" id="ccb:Clocel_2301"/>
<organism evidence="6 7">
    <name type="scientific">Clostridium cellulovorans (strain ATCC 35296 / DSM 3052 / OCM 3 / 743B)</name>
    <dbReference type="NCBI Taxonomy" id="573061"/>
    <lineage>
        <taxon>Bacteria</taxon>
        <taxon>Bacillati</taxon>
        <taxon>Bacillota</taxon>
        <taxon>Clostridia</taxon>
        <taxon>Eubacteriales</taxon>
        <taxon>Clostridiaceae</taxon>
        <taxon>Clostridium</taxon>
    </lineage>
</organism>
<dbReference type="InterPro" id="IPR001789">
    <property type="entry name" value="Sig_transdc_resp-reg_receiver"/>
</dbReference>
<sequence length="246" mass="29145">MLNILICDDRKEQATLVQYFIKKYEEIEDERIFNTYCTESSKEVIKYIKRQPIDIAILDIEIDETNGIDLAEQIKQIDKNILIIFITSYTSYGYDAYKVEAFDYILKPINSETINKTIKKIIDSKMKNDFIKKYMQPRLKIKFRGEISNILQQEILYIEKVGKKVVLVTENTSYEYTVNLKDLEENLEKEMFIRCHHGFIININHIVAYKKFKVYVGSKNLCIPVSKSNSENLRNILEQRLWENIP</sequence>
<evidence type="ECO:0000313" key="7">
    <source>
        <dbReference type="Proteomes" id="UP000002730"/>
    </source>
</evidence>
<feature type="domain" description="Response regulatory" evidence="4">
    <location>
        <begin position="3"/>
        <end position="122"/>
    </location>
</feature>
<dbReference type="Gene3D" id="3.40.50.2300">
    <property type="match status" value="1"/>
</dbReference>
<dbReference type="eggNOG" id="COG3279">
    <property type="taxonomic scope" value="Bacteria"/>
</dbReference>
<dbReference type="Proteomes" id="UP000002730">
    <property type="component" value="Chromosome"/>
</dbReference>
<gene>
    <name evidence="6" type="ordered locus">Clocel_2301</name>
</gene>
<name>D9SP62_CLOC7</name>
<feature type="modified residue" description="4-aspartylphosphate" evidence="3">
    <location>
        <position position="59"/>
    </location>
</feature>
<dbReference type="HOGENOM" id="CLU_000445_14_2_9"/>
<evidence type="ECO:0000256" key="1">
    <source>
        <dbReference type="ARBA" id="ARBA00018672"/>
    </source>
</evidence>
<accession>D9SP62</accession>
<dbReference type="SMART" id="SM00448">
    <property type="entry name" value="REC"/>
    <property type="match status" value="1"/>
</dbReference>
<proteinExistence type="predicted"/>
<evidence type="ECO:0000259" key="5">
    <source>
        <dbReference type="PROSITE" id="PS50930"/>
    </source>
</evidence>
<dbReference type="PANTHER" id="PTHR37299:SF1">
    <property type="entry name" value="STAGE 0 SPORULATION PROTEIN A HOMOLOG"/>
    <property type="match status" value="1"/>
</dbReference>
<dbReference type="InterPro" id="IPR046947">
    <property type="entry name" value="LytR-like"/>
</dbReference>
<dbReference type="GO" id="GO:0003677">
    <property type="term" value="F:DNA binding"/>
    <property type="evidence" value="ECO:0007669"/>
    <property type="project" value="InterPro"/>
</dbReference>
<dbReference type="InterPro" id="IPR007492">
    <property type="entry name" value="LytTR_DNA-bd_dom"/>
</dbReference>
<feature type="domain" description="HTH LytTR-type" evidence="5">
    <location>
        <begin position="139"/>
        <end position="239"/>
    </location>
</feature>
<dbReference type="GO" id="GO:0000156">
    <property type="term" value="F:phosphorelay response regulator activity"/>
    <property type="evidence" value="ECO:0007669"/>
    <property type="project" value="InterPro"/>
</dbReference>
<comment type="function">
    <text evidence="2">May play the central regulatory role in sporulation. It may be an element of the effector pathway responsible for the activation of sporulation genes in response to nutritional stress. Spo0A may act in concert with spo0H (a sigma factor) to control the expression of some genes that are critical to the sporulation process.</text>
</comment>
<dbReference type="STRING" id="573061.Clocel_2301"/>
<dbReference type="Pfam" id="PF04397">
    <property type="entry name" value="LytTR"/>
    <property type="match status" value="1"/>
</dbReference>
<keyword evidence="3" id="KW-0597">Phosphoprotein</keyword>
<dbReference type="EMBL" id="CP002160">
    <property type="protein sequence ID" value="ADL52027.1"/>
    <property type="molecule type" value="Genomic_DNA"/>
</dbReference>
<dbReference type="Pfam" id="PF00072">
    <property type="entry name" value="Response_reg"/>
    <property type="match status" value="1"/>
</dbReference>
<dbReference type="Gene3D" id="2.40.50.1020">
    <property type="entry name" value="LytTr DNA-binding domain"/>
    <property type="match status" value="1"/>
</dbReference>
<dbReference type="PROSITE" id="PS50110">
    <property type="entry name" value="RESPONSE_REGULATORY"/>
    <property type="match status" value="1"/>
</dbReference>
<reference evidence="6 7" key="1">
    <citation type="submission" date="2010-08" db="EMBL/GenBank/DDBJ databases">
        <title>Complete sequence of Clostridium cellulovorans 743B.</title>
        <authorList>
            <consortium name="US DOE Joint Genome Institute"/>
            <person name="Lucas S."/>
            <person name="Copeland A."/>
            <person name="Lapidus A."/>
            <person name="Cheng J.-F."/>
            <person name="Bruce D."/>
            <person name="Goodwin L."/>
            <person name="Pitluck S."/>
            <person name="Chertkov O."/>
            <person name="Detter J.C."/>
            <person name="Han C."/>
            <person name="Tapia R."/>
            <person name="Land M."/>
            <person name="Hauser L."/>
            <person name="Chang Y.-J."/>
            <person name="Jeffries C."/>
            <person name="Kyrpides N."/>
            <person name="Ivanova N."/>
            <person name="Mikhailova N."/>
            <person name="Hemme C.L."/>
            <person name="Woyke T."/>
        </authorList>
    </citation>
    <scope>NUCLEOTIDE SEQUENCE [LARGE SCALE GENOMIC DNA]</scope>
    <source>
        <strain evidence="7">ATCC 35296 / DSM 3052 / OCM 3 / 743B</strain>
    </source>
</reference>